<feature type="transmembrane region" description="Helical" evidence="4">
    <location>
        <begin position="343"/>
        <end position="362"/>
    </location>
</feature>
<accession>A0A385TM23</accession>
<dbReference type="Pfam" id="PF03323">
    <property type="entry name" value="GerA"/>
    <property type="match status" value="1"/>
</dbReference>
<feature type="region of interest" description="Disordered" evidence="3">
    <location>
        <begin position="532"/>
        <end position="553"/>
    </location>
</feature>
<evidence type="ECO:0000256" key="4">
    <source>
        <dbReference type="SAM" id="Phobius"/>
    </source>
</evidence>
<evidence type="ECO:0000313" key="5">
    <source>
        <dbReference type="EMBL" id="AYB44646.1"/>
    </source>
</evidence>
<keyword evidence="4" id="KW-1133">Transmembrane helix</keyword>
<dbReference type="AlphaFoldDB" id="A0A385TM23"/>
<dbReference type="PANTHER" id="PTHR22550">
    <property type="entry name" value="SPORE GERMINATION PROTEIN"/>
    <property type="match status" value="1"/>
</dbReference>
<reference evidence="5 6" key="1">
    <citation type="submission" date="2018-09" db="EMBL/GenBank/DDBJ databases">
        <title>Genome Sequence of Paenibacillus lautus Strain E7593-69, Azo Dye-Degrading Bacteria, Isolated from Commercial Tattoo Inks.</title>
        <authorList>
            <person name="Nho S.W."/>
            <person name="Kim S.-J."/>
            <person name="Kweon O."/>
            <person name="Cerniglia C.E."/>
        </authorList>
    </citation>
    <scope>NUCLEOTIDE SEQUENCE [LARGE SCALE GENOMIC DNA]</scope>
    <source>
        <strain evidence="5 6">E7593-69</strain>
    </source>
</reference>
<keyword evidence="2 4" id="KW-0472">Membrane</keyword>
<organism evidence="5 6">
    <name type="scientific">Paenibacillus lautus</name>
    <name type="common">Bacillus lautus</name>
    <dbReference type="NCBI Taxonomy" id="1401"/>
    <lineage>
        <taxon>Bacteria</taxon>
        <taxon>Bacillati</taxon>
        <taxon>Bacillota</taxon>
        <taxon>Bacilli</taxon>
        <taxon>Bacillales</taxon>
        <taxon>Paenibacillaceae</taxon>
        <taxon>Paenibacillus</taxon>
    </lineage>
</organism>
<feature type="transmembrane region" description="Helical" evidence="4">
    <location>
        <begin position="412"/>
        <end position="432"/>
    </location>
</feature>
<keyword evidence="4" id="KW-0812">Transmembrane</keyword>
<gene>
    <name evidence="5" type="ORF">D5F53_15795</name>
</gene>
<dbReference type="GO" id="GO:0009847">
    <property type="term" value="P:spore germination"/>
    <property type="evidence" value="ECO:0007669"/>
    <property type="project" value="InterPro"/>
</dbReference>
<dbReference type="EMBL" id="CP032412">
    <property type="protein sequence ID" value="AYB44646.1"/>
    <property type="molecule type" value="Genomic_DNA"/>
</dbReference>
<protein>
    <submittedName>
        <fullName evidence="5">Spore germination protein</fullName>
    </submittedName>
</protein>
<name>A0A385TM23_PAELA</name>
<dbReference type="Proteomes" id="UP000266552">
    <property type="component" value="Chromosome"/>
</dbReference>
<proteinExistence type="inferred from homology"/>
<dbReference type="KEGG" id="plw:D5F53_15795"/>
<dbReference type="GO" id="GO:0016020">
    <property type="term" value="C:membrane"/>
    <property type="evidence" value="ECO:0007669"/>
    <property type="project" value="InterPro"/>
</dbReference>
<evidence type="ECO:0000256" key="3">
    <source>
        <dbReference type="SAM" id="MobiDB-lite"/>
    </source>
</evidence>
<evidence type="ECO:0000313" key="6">
    <source>
        <dbReference type="Proteomes" id="UP000266552"/>
    </source>
</evidence>
<dbReference type="PIRSF" id="PIRSF005690">
    <property type="entry name" value="GerBA"/>
    <property type="match status" value="1"/>
</dbReference>
<feature type="transmembrane region" description="Helical" evidence="4">
    <location>
        <begin position="467"/>
        <end position="488"/>
    </location>
</feature>
<comment type="similarity">
    <text evidence="1">Belongs to the GerABKA family.</text>
</comment>
<dbReference type="PANTHER" id="PTHR22550:SF5">
    <property type="entry name" value="LEUCINE ZIPPER PROTEIN 4"/>
    <property type="match status" value="1"/>
</dbReference>
<evidence type="ECO:0000256" key="2">
    <source>
        <dbReference type="ARBA" id="ARBA00023136"/>
    </source>
</evidence>
<dbReference type="InterPro" id="IPR050768">
    <property type="entry name" value="UPF0353/GerABKA_families"/>
</dbReference>
<dbReference type="InterPro" id="IPR004995">
    <property type="entry name" value="Spore_Ger"/>
</dbReference>
<evidence type="ECO:0000256" key="1">
    <source>
        <dbReference type="ARBA" id="ARBA00005278"/>
    </source>
</evidence>
<sequence>MYAADGLSRLTIFGIIKGEVPIIATKEGTVLLSRLLRKALTRSGPKNRLNQTPDAPHRINPSLHDSMQILSQRMGNSSDFIVRQVTGRDGIPDMAVCYIEGLVDQDQLNGILEAWLTVTVEADGPPGIDSLLKKVLPAGQVDQLQTVNALIPAVLEGKAVILMDGMEKAYSASIARVEKRSVEEPTSQTVIRGPKDGFTEDISTNLSLIRRRLRTPELRIHSMAIGKYTNTKVMTAYIEGIADPQVVSEIMARLHSIETDSILESGYIEEFIQDATVTPFPTMMNTERPDAVAGSLLEGQVAILIDGSPFVLLAPVTFFKFLHSSEDYYQRYDLTTFLRSIRFVSFLVSLLLPSLYIAFSTFNQEMIPTPLLISLTAQREGTPLPALIEALMMELTFEIIREAGVRMPRVIGPAISIVGALVLGQAAVQAGLVSGAMVIVVSFTAIANFAIPAFSMAAAIRLIRFALMLLAGTLGLFGILAGIVPIYVHLISLTSFGVPYLSPLTPLRFSEMKDLFVRLPWPLLKTRPKETGHRNLVRQDEDPRSKNDRGSLK</sequence>
<feature type="transmembrane region" description="Helical" evidence="4">
    <location>
        <begin position="438"/>
        <end position="460"/>
    </location>
</feature>
<keyword evidence="6" id="KW-1185">Reference proteome</keyword>